<feature type="domain" description="AMP-dependent synthetase/ligase" evidence="2">
    <location>
        <begin position="273"/>
        <end position="401"/>
    </location>
</feature>
<dbReference type="Pfam" id="PF00501">
    <property type="entry name" value="AMP-binding"/>
    <property type="match status" value="2"/>
</dbReference>
<evidence type="ECO:0000256" key="1">
    <source>
        <dbReference type="ARBA" id="ARBA00006432"/>
    </source>
</evidence>
<dbReference type="PANTHER" id="PTHR43201">
    <property type="entry name" value="ACYL-COA SYNTHETASE"/>
    <property type="match status" value="1"/>
</dbReference>
<dbReference type="InterPro" id="IPR000873">
    <property type="entry name" value="AMP-dep_synth/lig_dom"/>
</dbReference>
<dbReference type="PROSITE" id="PS00455">
    <property type="entry name" value="AMP_BINDING"/>
    <property type="match status" value="1"/>
</dbReference>
<dbReference type="Gene3D" id="3.30.300.30">
    <property type="match status" value="1"/>
</dbReference>
<protein>
    <submittedName>
        <fullName evidence="4">Malonate-CoA ligase-like protein</fullName>
    </submittedName>
</protein>
<feature type="non-terminal residue" evidence="4">
    <location>
        <position position="1"/>
    </location>
</feature>
<evidence type="ECO:0000259" key="2">
    <source>
        <dbReference type="Pfam" id="PF00501"/>
    </source>
</evidence>
<dbReference type="PRINTS" id="PR00154">
    <property type="entry name" value="AMPBINDING"/>
</dbReference>
<keyword evidence="4" id="KW-0436">Ligase</keyword>
<dbReference type="PANTHER" id="PTHR43201:SF8">
    <property type="entry name" value="ACYL-COA SYNTHETASE FAMILY MEMBER 3"/>
    <property type="match status" value="1"/>
</dbReference>
<organism evidence="4 5">
    <name type="scientific">Trifolium pratense</name>
    <name type="common">Red clover</name>
    <dbReference type="NCBI Taxonomy" id="57577"/>
    <lineage>
        <taxon>Eukaryota</taxon>
        <taxon>Viridiplantae</taxon>
        <taxon>Streptophyta</taxon>
        <taxon>Embryophyta</taxon>
        <taxon>Tracheophyta</taxon>
        <taxon>Spermatophyta</taxon>
        <taxon>Magnoliopsida</taxon>
        <taxon>eudicotyledons</taxon>
        <taxon>Gunneridae</taxon>
        <taxon>Pentapetalae</taxon>
        <taxon>rosids</taxon>
        <taxon>fabids</taxon>
        <taxon>Fabales</taxon>
        <taxon>Fabaceae</taxon>
        <taxon>Papilionoideae</taxon>
        <taxon>50 kb inversion clade</taxon>
        <taxon>NPAAA clade</taxon>
        <taxon>Hologalegina</taxon>
        <taxon>IRL clade</taxon>
        <taxon>Trifolieae</taxon>
        <taxon>Trifolium</taxon>
    </lineage>
</organism>
<gene>
    <name evidence="4" type="ORF">L195_g009232</name>
</gene>
<comment type="caution">
    <text evidence="4">The sequence shown here is derived from an EMBL/GenBank/DDBJ whole genome shotgun (WGS) entry which is preliminary data.</text>
</comment>
<dbReference type="InterPro" id="IPR042099">
    <property type="entry name" value="ANL_N_sf"/>
</dbReference>
<dbReference type="SUPFAM" id="SSF56801">
    <property type="entry name" value="Acetyl-CoA synthetase-like"/>
    <property type="match status" value="1"/>
</dbReference>
<evidence type="ECO:0000259" key="3">
    <source>
        <dbReference type="Pfam" id="PF13193"/>
    </source>
</evidence>
<dbReference type="AlphaFoldDB" id="A0A2K3PBE2"/>
<accession>A0A2K3PBE2</accession>
<reference evidence="4 5" key="1">
    <citation type="journal article" date="2014" name="Am. J. Bot.">
        <title>Genome assembly and annotation for red clover (Trifolium pratense; Fabaceae).</title>
        <authorList>
            <person name="Istvanek J."/>
            <person name="Jaros M."/>
            <person name="Krenek A."/>
            <person name="Repkova J."/>
        </authorList>
    </citation>
    <scope>NUCLEOTIDE SEQUENCE [LARGE SCALE GENOMIC DNA]</scope>
    <source>
        <strain evidence="5">cv. Tatra</strain>
        <tissue evidence="4">Young leaves</tissue>
    </source>
</reference>
<dbReference type="EMBL" id="ASHM01005403">
    <property type="protein sequence ID" value="PNY12598.1"/>
    <property type="molecule type" value="Genomic_DNA"/>
</dbReference>
<dbReference type="Proteomes" id="UP000236291">
    <property type="component" value="Unassembled WGS sequence"/>
</dbReference>
<dbReference type="Pfam" id="PF13193">
    <property type="entry name" value="AMP-binding_C"/>
    <property type="match status" value="1"/>
</dbReference>
<dbReference type="InterPro" id="IPR020459">
    <property type="entry name" value="AMP-binding"/>
</dbReference>
<dbReference type="Gene3D" id="3.40.50.12780">
    <property type="entry name" value="N-terminal domain of ligase-like"/>
    <property type="match status" value="2"/>
</dbReference>
<feature type="domain" description="AMP-dependent synthetase/ligase" evidence="2">
    <location>
        <begin position="66"/>
        <end position="246"/>
    </location>
</feature>
<dbReference type="GO" id="GO:0031956">
    <property type="term" value="F:medium-chain fatty acid-CoA ligase activity"/>
    <property type="evidence" value="ECO:0007669"/>
    <property type="project" value="TreeGrafter"/>
</dbReference>
<dbReference type="ExpressionAtlas" id="A0A2K3PBE2">
    <property type="expression patterns" value="baseline"/>
</dbReference>
<dbReference type="InterPro" id="IPR020845">
    <property type="entry name" value="AMP-binding_CS"/>
</dbReference>
<proteinExistence type="inferred from homology"/>
<evidence type="ECO:0000313" key="5">
    <source>
        <dbReference type="Proteomes" id="UP000236291"/>
    </source>
</evidence>
<dbReference type="InterPro" id="IPR025110">
    <property type="entry name" value="AMP-bd_C"/>
</dbReference>
<evidence type="ECO:0000313" key="4">
    <source>
        <dbReference type="EMBL" id="PNY12598.1"/>
    </source>
</evidence>
<reference evidence="4 5" key="2">
    <citation type="journal article" date="2017" name="Front. Plant Sci.">
        <title>Gene Classification and Mining of Molecular Markers Useful in Red Clover (Trifolium pratense) Breeding.</title>
        <authorList>
            <person name="Istvanek J."/>
            <person name="Dluhosova J."/>
            <person name="Dluhos P."/>
            <person name="Patkova L."/>
            <person name="Nedelnik J."/>
            <person name="Repkova J."/>
        </authorList>
    </citation>
    <scope>NUCLEOTIDE SEQUENCE [LARGE SCALE GENOMIC DNA]</scope>
    <source>
        <strain evidence="5">cv. Tatra</strain>
        <tissue evidence="4">Young leaves</tissue>
    </source>
</reference>
<name>A0A2K3PBE2_TRIPR</name>
<dbReference type="GO" id="GO:0006631">
    <property type="term" value="P:fatty acid metabolic process"/>
    <property type="evidence" value="ECO:0007669"/>
    <property type="project" value="TreeGrafter"/>
</dbReference>
<dbReference type="STRING" id="57577.A0A2K3PBE2"/>
<sequence>RFKTLDYVPLKVSGSNPLGVTSCVGLVYTEQKSNFNGPLLVDASPSSTFMEVFKAIAKQDLASHANVAIRADQKSYSYKQLISSALKISNLLCGSDVKAGNLGGARIGIVAKPSAEFVAGILGTWLSGGVAVPLAVSYPEVELLYVMNNSDTSAILSTEDHSELMQNIANKTSSQFFHLPPVANKSLEKSRDEHSHNGEIDSNRIFLENIQRSSEDPALILYTSGTTGKPKGVVHTHGSIIAQVEFLPKFSVRGVWQRWRESYPTEGSKADDAITVFTGVPTIYARLIQGYHAMDPELQAVSASAARNLRLMMCGSSALPQPVMQEWEAITGHRLLERYGMTEFVMALSNPLKGERKAGTVGKPLPGVQVQILADGESWSEGTGASGELCVKSPSLFKEYWKLPEGGRKGICRRGKLWGNVGGFGLGEDYLLQLLGTNADIIKAGGYKLSALEIESHPSVSECCVLGLPHKEYGEIVGAIIVPESDVKRKRDEESKPALSLEELSTWAKDKLAPYKVWWHGH</sequence>
<feature type="domain" description="AMP-binding enzyme C-terminal" evidence="3">
    <location>
        <begin position="455"/>
        <end position="517"/>
    </location>
</feature>
<dbReference type="InterPro" id="IPR045851">
    <property type="entry name" value="AMP-bd_C_sf"/>
</dbReference>
<comment type="similarity">
    <text evidence="1">Belongs to the ATP-dependent AMP-binding enzyme family.</text>
</comment>